<comment type="similarity">
    <text evidence="3">Belongs to the archaeal/bacterial/fungal opsin family.</text>
</comment>
<dbReference type="InterPro" id="IPR036097">
    <property type="entry name" value="HisK_dim/P_sf"/>
</dbReference>
<dbReference type="PROSITE" id="PS50110">
    <property type="entry name" value="RESPONSE_REGULATORY"/>
    <property type="match status" value="1"/>
</dbReference>
<sequence>MSSPRKHESGTTPPVLEPKSSLVSRTEPFFVPGLLALNLLLMCTAQACDLPKFTRDEVPELWLHQLEYAFPAIGCMILTNVVLIFVFSMKSQWNNLRVAPISIFILVWLLMSYGFMRAGAPIVVDVVNGRPFMSHRTADWSTHVPLLMYQLGSGLFCVPYEEVLPPVLLEVVYTQIALWAHMTSNPFLRFGCLAFCWIGFMYSSYWMALFPSRKGLQSDAHYPAELRKPFHVLKAGLVWFLILMNFSYGINYTLSFFDITSVNFEMAFWCVGDVCSKGVLTSFFLAVELFETFISAVSQAMEAKEQVHALQTEMNAIKKIEDGKNKFLRFIFHEVRVPLHAMMASLEMLADDMPDNRYVHNIQWSAEVMKEVLNDVLTLQQMKQKTGIPVMRRPFSVHKIVQQTYSRFLPLCARKTINFRIVGLNKLDEEIKHVGDSGKILQMFSNGISNAVKYTPKGGSITLKVKLTPCDAPKDSSADAAAKQVELTAAAEGQASGSVLTKEILAKKQREEEEANAQYHQLTYEVTDSGVGLSPANLKRLMEFQPFTQIDADATVTEDSSGLGLGIVREIAQAHGGEFEMASEGQGKGTSFIIKLPLRVTTDEGVDTEAMSDASRHVGDTPLPAKNKRGTPKELTKVSMLGESPRPGQKKAATRKEEPVNQEEEKEEEEEEDIQVESPPSSVGEDQEEEEEEEAEEEKEEEAGEEDHEYAPLRLLVVDDDEDCREATCMMLERLGAVLQTACDGIDAVERVEASQRYDLIVMDNLMPRMNGVTATAKIRALGYNKPILALTANVLKEDQDKFREAGVSEILNKGALTMRFLKEKMLLHVPRFRKLQENPQAAQAAREAANKPKAKPTPAPKAKKEAKKPDSPPQKPKSPKKNQMPANSAPAASSNQQAQVRIDEAAENEKPPTQADVQRSPKRAGTSAVAAELLRRVDAEQGDISLTDATAKLRGAKNSDSGEVRESTTAQSFAEAYARYVKQEFFGASRAYDLAPEILAKLKEASNGVTSRRGSTTIGEKTGISVMVAKPLRPSQNAPVDTASFPNCPRLTDALCSKWEETATKSAEAFRDMGHTVIESTGSKDTIAALHRMPRFPACIYIPMNLGDAGATQFLTELELQARFAVTNRMRDAAVHLLHENEKSHKLLSKIMPEEVSDRLKNGETMVHDQHDAVTIFFSDIVGFTKMTSEVPTSALVLFLNKLFSTMDLLTEEYEVYKVETIGDAYMCASGHDGAVNHVVRMLSFAQAVHRAVQE</sequence>
<dbReference type="InterPro" id="IPR036890">
    <property type="entry name" value="HATPase_C_sf"/>
</dbReference>
<dbReference type="InterPro" id="IPR005467">
    <property type="entry name" value="His_kinase_dom"/>
</dbReference>
<gene>
    <name evidence="17" type="ORF">Cvel_11458</name>
</gene>
<dbReference type="GO" id="GO:0009190">
    <property type="term" value="P:cyclic nucleotide biosynthetic process"/>
    <property type="evidence" value="ECO:0007669"/>
    <property type="project" value="InterPro"/>
</dbReference>
<dbReference type="Gene3D" id="1.20.1070.10">
    <property type="entry name" value="Rhodopsin 7-helix transmembrane proteins"/>
    <property type="match status" value="1"/>
</dbReference>
<dbReference type="PRINTS" id="PR00344">
    <property type="entry name" value="BCTRLSENSOR"/>
</dbReference>
<evidence type="ECO:0000256" key="6">
    <source>
        <dbReference type="ARBA" id="ARBA00022679"/>
    </source>
</evidence>
<proteinExistence type="inferred from homology"/>
<feature type="domain" description="Guanylate cyclase" evidence="16">
    <location>
        <begin position="1176"/>
        <end position="1256"/>
    </location>
</feature>
<dbReference type="CDD" id="cd07302">
    <property type="entry name" value="CHD"/>
    <property type="match status" value="1"/>
</dbReference>
<feature type="transmembrane region" description="Helical" evidence="13">
    <location>
        <begin position="231"/>
        <end position="250"/>
    </location>
</feature>
<dbReference type="PANTHER" id="PTHR43047">
    <property type="entry name" value="TWO-COMPONENT HISTIDINE PROTEIN KINASE"/>
    <property type="match status" value="1"/>
</dbReference>
<keyword evidence="7 13" id="KW-0812">Transmembrane</keyword>
<evidence type="ECO:0000256" key="11">
    <source>
        <dbReference type="PROSITE-ProRule" id="PRU00169"/>
    </source>
</evidence>
<dbReference type="SMART" id="SM00448">
    <property type="entry name" value="REC"/>
    <property type="match status" value="1"/>
</dbReference>
<dbReference type="Gene3D" id="3.40.50.2300">
    <property type="match status" value="1"/>
</dbReference>
<evidence type="ECO:0000256" key="12">
    <source>
        <dbReference type="SAM" id="MobiDB-lite"/>
    </source>
</evidence>
<dbReference type="Pfam" id="PF01036">
    <property type="entry name" value="Bac_rhodopsin"/>
    <property type="match status" value="1"/>
</dbReference>
<dbReference type="VEuPathDB" id="CryptoDB:Cvel_11458"/>
<keyword evidence="8" id="KW-0418">Kinase</keyword>
<feature type="compositionally biased region" description="Acidic residues" evidence="12">
    <location>
        <begin position="685"/>
        <end position="708"/>
    </location>
</feature>
<dbReference type="SUPFAM" id="SSF52172">
    <property type="entry name" value="CheY-like"/>
    <property type="match status" value="1"/>
</dbReference>
<evidence type="ECO:0000313" key="17">
    <source>
        <dbReference type="EMBL" id="CEM52719.1"/>
    </source>
</evidence>
<dbReference type="SUPFAM" id="SSF55073">
    <property type="entry name" value="Nucleotide cyclase"/>
    <property type="match status" value="1"/>
</dbReference>
<dbReference type="PROSITE" id="PS50109">
    <property type="entry name" value="HIS_KIN"/>
    <property type="match status" value="1"/>
</dbReference>
<feature type="transmembrane region" description="Helical" evidence="13">
    <location>
        <begin position="98"/>
        <end position="116"/>
    </location>
</feature>
<dbReference type="Pfam" id="PF00072">
    <property type="entry name" value="Response_reg"/>
    <property type="match status" value="1"/>
</dbReference>
<feature type="transmembrane region" description="Helical" evidence="13">
    <location>
        <begin position="68"/>
        <end position="86"/>
    </location>
</feature>
<keyword evidence="9 13" id="KW-1133">Transmembrane helix</keyword>
<keyword evidence="5 11" id="KW-0597">Phosphoprotein</keyword>
<feature type="modified residue" description="4-aspartylphosphate" evidence="11">
    <location>
        <position position="764"/>
    </location>
</feature>
<dbReference type="Gene3D" id="3.30.565.10">
    <property type="entry name" value="Histidine kinase-like ATPase, C-terminal domain"/>
    <property type="match status" value="1"/>
</dbReference>
<dbReference type="Gene3D" id="1.10.287.130">
    <property type="match status" value="1"/>
</dbReference>
<evidence type="ECO:0000259" key="16">
    <source>
        <dbReference type="PROSITE" id="PS50125"/>
    </source>
</evidence>
<feature type="transmembrane region" description="Helical" evidence="13">
    <location>
        <begin position="29"/>
        <end position="48"/>
    </location>
</feature>
<dbReference type="SMART" id="SM00388">
    <property type="entry name" value="HisKA"/>
    <property type="match status" value="1"/>
</dbReference>
<dbReference type="GO" id="GO:0000155">
    <property type="term" value="F:phosphorelay sensor kinase activity"/>
    <property type="evidence" value="ECO:0007669"/>
    <property type="project" value="InterPro"/>
</dbReference>
<dbReference type="InterPro" id="IPR001054">
    <property type="entry name" value="A/G_cyclase"/>
</dbReference>
<comment type="subcellular location">
    <subcellularLocation>
        <location evidence="2">Membrane</location>
        <topology evidence="2">Multi-pass membrane protein</topology>
    </subcellularLocation>
</comment>
<dbReference type="EC" id="2.7.13.3" evidence="4"/>
<keyword evidence="6" id="KW-0808">Transferase</keyword>
<evidence type="ECO:0000256" key="9">
    <source>
        <dbReference type="ARBA" id="ARBA00022989"/>
    </source>
</evidence>
<feature type="domain" description="Histidine kinase" evidence="14">
    <location>
        <begin position="330"/>
        <end position="600"/>
    </location>
</feature>
<dbReference type="SMART" id="SM00387">
    <property type="entry name" value="HATPase_c"/>
    <property type="match status" value="1"/>
</dbReference>
<dbReference type="GO" id="GO:0005886">
    <property type="term" value="C:plasma membrane"/>
    <property type="evidence" value="ECO:0007669"/>
    <property type="project" value="TreeGrafter"/>
</dbReference>
<evidence type="ECO:0000256" key="2">
    <source>
        <dbReference type="ARBA" id="ARBA00004141"/>
    </source>
</evidence>
<dbReference type="CDD" id="cd17546">
    <property type="entry name" value="REC_hyHK_CKI1_RcsC-like"/>
    <property type="match status" value="1"/>
</dbReference>
<evidence type="ECO:0000259" key="14">
    <source>
        <dbReference type="PROSITE" id="PS50109"/>
    </source>
</evidence>
<evidence type="ECO:0000256" key="8">
    <source>
        <dbReference type="ARBA" id="ARBA00022777"/>
    </source>
</evidence>
<evidence type="ECO:0000256" key="13">
    <source>
        <dbReference type="SAM" id="Phobius"/>
    </source>
</evidence>
<evidence type="ECO:0000256" key="7">
    <source>
        <dbReference type="ARBA" id="ARBA00022692"/>
    </source>
</evidence>
<evidence type="ECO:0000256" key="1">
    <source>
        <dbReference type="ARBA" id="ARBA00000085"/>
    </source>
</evidence>
<dbReference type="AlphaFoldDB" id="A0A0G4I6Y7"/>
<dbReference type="InterPro" id="IPR011006">
    <property type="entry name" value="CheY-like_superfamily"/>
</dbReference>
<dbReference type="EMBL" id="CDMZ01005342">
    <property type="protein sequence ID" value="CEM52719.1"/>
    <property type="molecule type" value="Genomic_DNA"/>
</dbReference>
<dbReference type="Pfam" id="PF00211">
    <property type="entry name" value="Guanylate_cyc"/>
    <property type="match status" value="1"/>
</dbReference>
<feature type="domain" description="Response regulatory" evidence="15">
    <location>
        <begin position="714"/>
        <end position="829"/>
    </location>
</feature>
<feature type="region of interest" description="Disordered" evidence="12">
    <location>
        <begin position="1"/>
        <end position="20"/>
    </location>
</feature>
<dbReference type="PANTHER" id="PTHR43047:SF66">
    <property type="entry name" value="HISKA"/>
    <property type="match status" value="1"/>
</dbReference>
<evidence type="ECO:0000256" key="4">
    <source>
        <dbReference type="ARBA" id="ARBA00012438"/>
    </source>
</evidence>
<organism evidence="17">
    <name type="scientific">Chromera velia CCMP2878</name>
    <dbReference type="NCBI Taxonomy" id="1169474"/>
    <lineage>
        <taxon>Eukaryota</taxon>
        <taxon>Sar</taxon>
        <taxon>Alveolata</taxon>
        <taxon>Colpodellida</taxon>
        <taxon>Chromeraceae</taxon>
        <taxon>Chromera</taxon>
    </lineage>
</organism>
<dbReference type="Gene3D" id="3.30.70.1230">
    <property type="entry name" value="Nucleotide cyclase"/>
    <property type="match status" value="1"/>
</dbReference>
<feature type="compositionally biased region" description="Acidic residues" evidence="12">
    <location>
        <begin position="660"/>
        <end position="675"/>
    </location>
</feature>
<dbReference type="InterPro" id="IPR001789">
    <property type="entry name" value="Sig_transdc_resp-reg_receiver"/>
</dbReference>
<reference evidence="17" key="1">
    <citation type="submission" date="2014-11" db="EMBL/GenBank/DDBJ databases">
        <authorList>
            <person name="Otto D Thomas"/>
            <person name="Naeem Raeece"/>
        </authorList>
    </citation>
    <scope>NUCLEOTIDE SEQUENCE</scope>
</reference>
<dbReference type="SUPFAM" id="SSF81321">
    <property type="entry name" value="Family A G protein-coupled receptor-like"/>
    <property type="match status" value="1"/>
</dbReference>
<feature type="transmembrane region" description="Helical" evidence="13">
    <location>
        <begin position="187"/>
        <end position="210"/>
    </location>
</feature>
<dbReference type="InterPro" id="IPR001425">
    <property type="entry name" value="Arc/bac/fun_rhodopsins"/>
</dbReference>
<feature type="region of interest" description="Disordered" evidence="12">
    <location>
        <begin position="838"/>
        <end position="929"/>
    </location>
</feature>
<dbReference type="Pfam" id="PF02518">
    <property type="entry name" value="HATPase_c"/>
    <property type="match status" value="1"/>
</dbReference>
<feature type="compositionally biased region" description="Low complexity" evidence="12">
    <location>
        <begin position="838"/>
        <end position="848"/>
    </location>
</feature>
<feature type="compositionally biased region" description="Low complexity" evidence="12">
    <location>
        <begin position="882"/>
        <end position="900"/>
    </location>
</feature>
<accession>A0A0G4I6Y7</accession>
<evidence type="ECO:0000259" key="15">
    <source>
        <dbReference type="PROSITE" id="PS50110"/>
    </source>
</evidence>
<evidence type="ECO:0000256" key="3">
    <source>
        <dbReference type="ARBA" id="ARBA00008130"/>
    </source>
</evidence>
<dbReference type="SUPFAM" id="SSF55874">
    <property type="entry name" value="ATPase domain of HSP90 chaperone/DNA topoisomerase II/histidine kinase"/>
    <property type="match status" value="1"/>
</dbReference>
<dbReference type="Pfam" id="PF00512">
    <property type="entry name" value="HisKA"/>
    <property type="match status" value="1"/>
</dbReference>
<dbReference type="InterPro" id="IPR004358">
    <property type="entry name" value="Sig_transdc_His_kin-like_C"/>
</dbReference>
<protein>
    <recommendedName>
        <fullName evidence="4">histidine kinase</fullName>
        <ecNumber evidence="4">2.7.13.3</ecNumber>
    </recommendedName>
</protein>
<dbReference type="SMART" id="SM00044">
    <property type="entry name" value="CYCc"/>
    <property type="match status" value="1"/>
</dbReference>
<feature type="region of interest" description="Disordered" evidence="12">
    <location>
        <begin position="608"/>
        <end position="713"/>
    </location>
</feature>
<evidence type="ECO:0000256" key="10">
    <source>
        <dbReference type="ARBA" id="ARBA00023136"/>
    </source>
</evidence>
<name>A0A0G4I6Y7_9ALVE</name>
<keyword evidence="10 13" id="KW-0472">Membrane</keyword>
<dbReference type="GO" id="GO:0009927">
    <property type="term" value="F:histidine phosphotransfer kinase activity"/>
    <property type="evidence" value="ECO:0007669"/>
    <property type="project" value="TreeGrafter"/>
</dbReference>
<dbReference type="InterPro" id="IPR003661">
    <property type="entry name" value="HisK_dim/P_dom"/>
</dbReference>
<dbReference type="CDD" id="cd00082">
    <property type="entry name" value="HisKA"/>
    <property type="match status" value="1"/>
</dbReference>
<dbReference type="InterPro" id="IPR029787">
    <property type="entry name" value="Nucleotide_cyclase"/>
</dbReference>
<dbReference type="PROSITE" id="PS50125">
    <property type="entry name" value="GUANYLATE_CYCLASE_2"/>
    <property type="match status" value="1"/>
</dbReference>
<dbReference type="SUPFAM" id="SSF47384">
    <property type="entry name" value="Homodimeric domain of signal transducing histidine kinase"/>
    <property type="match status" value="1"/>
</dbReference>
<comment type="catalytic activity">
    <reaction evidence="1">
        <text>ATP + protein L-histidine = ADP + protein N-phospho-L-histidine.</text>
        <dbReference type="EC" id="2.7.13.3"/>
    </reaction>
</comment>
<evidence type="ECO:0000256" key="5">
    <source>
        <dbReference type="ARBA" id="ARBA00022553"/>
    </source>
</evidence>
<feature type="compositionally biased region" description="Basic and acidic residues" evidence="12">
    <location>
        <begin position="902"/>
        <end position="911"/>
    </location>
</feature>
<dbReference type="InterPro" id="IPR003594">
    <property type="entry name" value="HATPase_dom"/>
</dbReference>